<dbReference type="NCBIfam" id="TIGR02706">
    <property type="entry name" value="P_butyryltrans"/>
    <property type="match status" value="1"/>
</dbReference>
<feature type="domain" description="Phosphate acetyl/butaryl transferase" evidence="4">
    <location>
        <begin position="79"/>
        <end position="295"/>
    </location>
</feature>
<protein>
    <submittedName>
        <fullName evidence="5">Phosphate butyryltransferase</fullName>
        <ecNumber evidence="5">2.3.1.19</ecNumber>
    </submittedName>
</protein>
<evidence type="ECO:0000256" key="3">
    <source>
        <dbReference type="ARBA" id="ARBA00023315"/>
    </source>
</evidence>
<dbReference type="NCBIfam" id="NF006045">
    <property type="entry name" value="PRK08190.1"/>
    <property type="match status" value="1"/>
</dbReference>
<dbReference type="GO" id="GO:0019605">
    <property type="term" value="P:butyrate metabolic process"/>
    <property type="evidence" value="ECO:0007669"/>
    <property type="project" value="InterPro"/>
</dbReference>
<evidence type="ECO:0000256" key="1">
    <source>
        <dbReference type="ARBA" id="ARBA00005656"/>
    </source>
</evidence>
<dbReference type="PIRSF" id="PIRSF000428">
    <property type="entry name" value="P_Ac_trans"/>
    <property type="match status" value="1"/>
</dbReference>
<dbReference type="GO" id="GO:0050182">
    <property type="term" value="F:phosphate butyryltransferase activity"/>
    <property type="evidence" value="ECO:0007669"/>
    <property type="project" value="UniProtKB-EC"/>
</dbReference>
<dbReference type="AlphaFoldDB" id="A0A841Q723"/>
<dbReference type="InterPro" id="IPR012147">
    <property type="entry name" value="P_Ac_Bu_trans"/>
</dbReference>
<sequence>MNLTSLLDKLKENSHQKVVAVAQAADKEVLKAIKNAIEHGIAKFMLFGDVQEIRELASNIGLDVNNKHIKIVHAKSDQNAAEQAVKKVHFGEAHVVMKGKVPTKVLLKEILHKDYGLRTGKVLSHVAVFDVPNQDRLLILTDAGMNVNPDLEQKAQITQNAVEVAHKIGIDNPKVAALSAVEVVNPSMQATLDGAALTQMQKRGQIKGCIVDGPLAFDNAISLEAAKEKGIHSEVAGKADILLVPTIETGNALYKSFIYFANAKVAAVISGAAAPIVLTSRSDSFESKLYSLVLALLTAKKDSEEEI</sequence>
<dbReference type="NCBIfam" id="NF004472">
    <property type="entry name" value="PRK05805.1"/>
    <property type="match status" value="1"/>
</dbReference>
<dbReference type="EC" id="2.3.1.19" evidence="5"/>
<evidence type="ECO:0000313" key="6">
    <source>
        <dbReference type="Proteomes" id="UP000581688"/>
    </source>
</evidence>
<evidence type="ECO:0000256" key="2">
    <source>
        <dbReference type="ARBA" id="ARBA00022679"/>
    </source>
</evidence>
<dbReference type="RefSeq" id="WP_174494725.1">
    <property type="nucleotide sequence ID" value="NZ_CADDWK010000001.1"/>
</dbReference>
<dbReference type="PANTHER" id="PTHR43356:SF2">
    <property type="entry name" value="PHOSPHATE ACETYLTRANSFERASE"/>
    <property type="match status" value="1"/>
</dbReference>
<accession>A0A841Q723</accession>
<dbReference type="InterPro" id="IPR050500">
    <property type="entry name" value="Phos_Acetyltrans/Butyryltrans"/>
</dbReference>
<organism evidence="5 6">
    <name type="scientific">Salirhabdus euzebyi</name>
    <dbReference type="NCBI Taxonomy" id="394506"/>
    <lineage>
        <taxon>Bacteria</taxon>
        <taxon>Bacillati</taxon>
        <taxon>Bacillota</taxon>
        <taxon>Bacilli</taxon>
        <taxon>Bacillales</taxon>
        <taxon>Bacillaceae</taxon>
        <taxon>Salirhabdus</taxon>
    </lineage>
</organism>
<reference evidence="5 6" key="1">
    <citation type="submission" date="2020-08" db="EMBL/GenBank/DDBJ databases">
        <title>Genomic Encyclopedia of Type Strains, Phase IV (KMG-IV): sequencing the most valuable type-strain genomes for metagenomic binning, comparative biology and taxonomic classification.</title>
        <authorList>
            <person name="Goeker M."/>
        </authorList>
    </citation>
    <scope>NUCLEOTIDE SEQUENCE [LARGE SCALE GENOMIC DNA]</scope>
    <source>
        <strain evidence="5 6">DSM 19612</strain>
    </source>
</reference>
<keyword evidence="6" id="KW-1185">Reference proteome</keyword>
<proteinExistence type="inferred from homology"/>
<dbReference type="Proteomes" id="UP000581688">
    <property type="component" value="Unassembled WGS sequence"/>
</dbReference>
<dbReference type="EMBL" id="JACHGH010000008">
    <property type="protein sequence ID" value="MBB6454206.1"/>
    <property type="molecule type" value="Genomic_DNA"/>
</dbReference>
<dbReference type="PANTHER" id="PTHR43356">
    <property type="entry name" value="PHOSPHATE ACETYLTRANSFERASE"/>
    <property type="match status" value="1"/>
</dbReference>
<comment type="caution">
    <text evidence="5">The sequence shown here is derived from an EMBL/GenBank/DDBJ whole genome shotgun (WGS) entry which is preliminary data.</text>
</comment>
<dbReference type="NCBIfam" id="NF005837">
    <property type="entry name" value="PRK07742.1"/>
    <property type="match status" value="1"/>
</dbReference>
<dbReference type="Pfam" id="PF01515">
    <property type="entry name" value="PTA_PTB"/>
    <property type="match status" value="1"/>
</dbReference>
<name>A0A841Q723_9BACI</name>
<keyword evidence="2 5" id="KW-0808">Transferase</keyword>
<dbReference type="Gene3D" id="3.40.718.10">
    <property type="entry name" value="Isopropylmalate Dehydrogenase"/>
    <property type="match status" value="1"/>
</dbReference>
<dbReference type="SUPFAM" id="SSF53659">
    <property type="entry name" value="Isocitrate/Isopropylmalate dehydrogenase-like"/>
    <property type="match status" value="1"/>
</dbReference>
<dbReference type="InterPro" id="IPR014079">
    <property type="entry name" value="Phosphate_butyryltransferase"/>
</dbReference>
<keyword evidence="3 5" id="KW-0012">Acyltransferase</keyword>
<evidence type="ECO:0000259" key="4">
    <source>
        <dbReference type="Pfam" id="PF01515"/>
    </source>
</evidence>
<evidence type="ECO:0000313" key="5">
    <source>
        <dbReference type="EMBL" id="MBB6454206.1"/>
    </source>
</evidence>
<dbReference type="InterPro" id="IPR002505">
    <property type="entry name" value="PTA_PTB"/>
</dbReference>
<comment type="similarity">
    <text evidence="1">Belongs to the phosphate acetyltransferase and butyryltransferase family.</text>
</comment>
<gene>
    <name evidence="5" type="ORF">HNQ94_002681</name>
</gene>